<evidence type="ECO:0000259" key="1">
    <source>
        <dbReference type="Pfam" id="PF00814"/>
    </source>
</evidence>
<proteinExistence type="predicted"/>
<dbReference type="InterPro" id="IPR000905">
    <property type="entry name" value="Gcp-like_dom"/>
</dbReference>
<dbReference type="CDD" id="cd24032">
    <property type="entry name" value="ASKHA_NBD_TsaB"/>
    <property type="match status" value="1"/>
</dbReference>
<dbReference type="SUPFAM" id="SSF53067">
    <property type="entry name" value="Actin-like ATPase domain"/>
    <property type="match status" value="2"/>
</dbReference>
<dbReference type="PANTHER" id="PTHR11735">
    <property type="entry name" value="TRNA N6-ADENOSINE THREONYLCARBAMOYLTRANSFERASE"/>
    <property type="match status" value="1"/>
</dbReference>
<dbReference type="RefSeq" id="WP_025436023.1">
    <property type="nucleotide sequence ID" value="NZ_CP007452.1"/>
</dbReference>
<evidence type="ECO:0000313" key="2">
    <source>
        <dbReference type="EMBL" id="AHM57061.1"/>
    </source>
</evidence>
<dbReference type="OrthoDB" id="9784166at2"/>
<dbReference type="NCBIfam" id="TIGR03725">
    <property type="entry name" value="T6A_YeaZ"/>
    <property type="match status" value="1"/>
</dbReference>
<dbReference type="GO" id="GO:0005829">
    <property type="term" value="C:cytosol"/>
    <property type="evidence" value="ECO:0007669"/>
    <property type="project" value="TreeGrafter"/>
</dbReference>
<gene>
    <name evidence="2" type="primary">ydiC</name>
    <name evidence="2" type="ORF">EAL2_c17660</name>
</gene>
<dbReference type="Proteomes" id="UP000019591">
    <property type="component" value="Chromosome"/>
</dbReference>
<dbReference type="eggNOG" id="COG1214">
    <property type="taxonomic scope" value="Bacteria"/>
</dbReference>
<organism evidence="2 3">
    <name type="scientific">Peptoclostridium acidaminophilum DSM 3953</name>
    <dbReference type="NCBI Taxonomy" id="1286171"/>
    <lineage>
        <taxon>Bacteria</taxon>
        <taxon>Bacillati</taxon>
        <taxon>Bacillota</taxon>
        <taxon>Clostridia</taxon>
        <taxon>Peptostreptococcales</taxon>
        <taxon>Peptoclostridiaceae</taxon>
        <taxon>Peptoclostridium</taxon>
    </lineage>
</organism>
<dbReference type="AlphaFoldDB" id="W8U860"/>
<dbReference type="InterPro" id="IPR022496">
    <property type="entry name" value="T6A_TsaB"/>
</dbReference>
<reference evidence="2 3" key="1">
    <citation type="journal article" date="2014" name="Genome Announc.">
        <title>Complete Genome Sequence of Amino Acid-Utilizing Eubacterium acidaminophilum al-2 (DSM 3953).</title>
        <authorList>
            <person name="Poehlein A."/>
            <person name="Andreesen J.R."/>
            <person name="Daniel R."/>
        </authorList>
    </citation>
    <scope>NUCLEOTIDE SEQUENCE [LARGE SCALE GENOMIC DNA]</scope>
    <source>
        <strain evidence="2 3">DSM 3953</strain>
    </source>
</reference>
<keyword evidence="3" id="KW-1185">Reference proteome</keyword>
<evidence type="ECO:0000313" key="3">
    <source>
        <dbReference type="Proteomes" id="UP000019591"/>
    </source>
</evidence>
<dbReference type="HOGENOM" id="CLU_064886_0_0_9"/>
<dbReference type="KEGG" id="eac:EAL2_c17660"/>
<dbReference type="GO" id="GO:0002949">
    <property type="term" value="P:tRNA threonylcarbamoyladenosine modification"/>
    <property type="evidence" value="ECO:0007669"/>
    <property type="project" value="InterPro"/>
</dbReference>
<dbReference type="PATRIC" id="fig|1286171.3.peg.1725"/>
<accession>W8U860</accession>
<name>W8U860_PEPAC</name>
<dbReference type="Gene3D" id="3.30.420.40">
    <property type="match status" value="2"/>
</dbReference>
<dbReference type="Pfam" id="PF00814">
    <property type="entry name" value="TsaD"/>
    <property type="match status" value="1"/>
</dbReference>
<dbReference type="EMBL" id="CP007452">
    <property type="protein sequence ID" value="AHM57061.1"/>
    <property type="molecule type" value="Genomic_DNA"/>
</dbReference>
<dbReference type="STRING" id="1286171.EAL2_c17660"/>
<dbReference type="PANTHER" id="PTHR11735:SF11">
    <property type="entry name" value="TRNA THREONYLCARBAMOYLADENOSINE BIOSYNTHESIS PROTEIN TSAB"/>
    <property type="match status" value="1"/>
</dbReference>
<feature type="domain" description="Gcp-like" evidence="1">
    <location>
        <begin position="24"/>
        <end position="200"/>
    </location>
</feature>
<protein>
    <submittedName>
        <fullName evidence="2">ABC-type nitrate/sulfonate/bicarbonate transport system, periplasmic component YdiC</fullName>
    </submittedName>
</protein>
<dbReference type="InterPro" id="IPR043129">
    <property type="entry name" value="ATPase_NBD"/>
</dbReference>
<sequence length="236" mass="25768">MNIIGIDTSSAVATVALMNESKLIAEYTLNHKKSHSTNLMPMLDEMLKACEMKTSDIDLIAVCNGPGSFTGIRIGVATAKALSHVLNVPIVAVNSLEVLAFNSVSSYSYVMPMMDAQRGQVYSALYRCDGQVVELEGMGVKTIEEVLSQIEGLGERVMVLGEASELYRDELSKLSNAVIPPRSQRMARASSVCELAAKKYSCGEISNGFELRPVYIRKSQAEVQYEEKMKKALGNE</sequence>